<dbReference type="PANTHER" id="PTHR20858">
    <property type="entry name" value="PHOSPHOMETHYLPYRIMIDINE KINASE"/>
    <property type="match status" value="1"/>
</dbReference>
<protein>
    <recommendedName>
        <fullName evidence="2">hydroxymethylpyrimidine kinase</fullName>
        <ecNumber evidence="2">2.7.1.49</ecNumber>
    </recommendedName>
</protein>
<comment type="pathway">
    <text evidence="1">Cofactor biosynthesis; thiamine diphosphate biosynthesis.</text>
</comment>
<dbReference type="CDD" id="cd01169">
    <property type="entry name" value="HMPP_kinase"/>
    <property type="match status" value="1"/>
</dbReference>
<dbReference type="PANTHER" id="PTHR20858:SF17">
    <property type="entry name" value="HYDROXYMETHYLPYRIMIDINE_PHOSPHOMETHYLPYRIMIDINE KINASE THI20-RELATED"/>
    <property type="match status" value="1"/>
</dbReference>
<evidence type="ECO:0000256" key="1">
    <source>
        <dbReference type="ARBA" id="ARBA00004948"/>
    </source>
</evidence>
<reference evidence="5" key="1">
    <citation type="journal article" date="2019" name="Int. J. Syst. Evol. Microbiol.">
        <title>The Global Catalogue of Microorganisms (GCM) 10K type strain sequencing project: providing services to taxonomists for standard genome sequencing and annotation.</title>
        <authorList>
            <consortium name="The Broad Institute Genomics Platform"/>
            <consortium name="The Broad Institute Genome Sequencing Center for Infectious Disease"/>
            <person name="Wu L."/>
            <person name="Ma J."/>
        </authorList>
    </citation>
    <scope>NUCLEOTIDE SEQUENCE [LARGE SCALE GENOMIC DNA]</scope>
    <source>
        <strain evidence="5">CGMCC 1.10832</strain>
    </source>
</reference>
<feature type="domain" description="Pyridoxamine kinase/Phosphomethylpyrimidine kinase" evidence="3">
    <location>
        <begin position="15"/>
        <end position="242"/>
    </location>
</feature>
<keyword evidence="4" id="KW-0808">Transferase</keyword>
<dbReference type="EC" id="2.7.1.49" evidence="2"/>
<proteinExistence type="predicted"/>
<accession>A0ABQ1MZ76</accession>
<dbReference type="SUPFAM" id="SSF53613">
    <property type="entry name" value="Ribokinase-like"/>
    <property type="match status" value="1"/>
</dbReference>
<dbReference type="Proteomes" id="UP000636010">
    <property type="component" value="Unassembled WGS sequence"/>
</dbReference>
<dbReference type="Gene3D" id="3.40.1190.20">
    <property type="match status" value="1"/>
</dbReference>
<gene>
    <name evidence="4" type="primary">thiD</name>
    <name evidence="4" type="ORF">GCM10011506_35890</name>
</gene>
<evidence type="ECO:0000313" key="4">
    <source>
        <dbReference type="EMBL" id="GGC47129.1"/>
    </source>
</evidence>
<dbReference type="InterPro" id="IPR004399">
    <property type="entry name" value="HMP/HMP-P_kinase_dom"/>
</dbReference>
<evidence type="ECO:0000259" key="3">
    <source>
        <dbReference type="Pfam" id="PF08543"/>
    </source>
</evidence>
<organism evidence="4 5">
    <name type="scientific">Marivirga lumbricoides</name>
    <dbReference type="NCBI Taxonomy" id="1046115"/>
    <lineage>
        <taxon>Bacteria</taxon>
        <taxon>Pseudomonadati</taxon>
        <taxon>Bacteroidota</taxon>
        <taxon>Cytophagia</taxon>
        <taxon>Cytophagales</taxon>
        <taxon>Marivirgaceae</taxon>
        <taxon>Marivirga</taxon>
    </lineage>
</organism>
<keyword evidence="5" id="KW-1185">Reference proteome</keyword>
<comment type="caution">
    <text evidence="4">The sequence shown here is derived from an EMBL/GenBank/DDBJ whole genome shotgun (WGS) entry which is preliminary data.</text>
</comment>
<dbReference type="GO" id="GO:0016301">
    <property type="term" value="F:kinase activity"/>
    <property type="evidence" value="ECO:0007669"/>
    <property type="project" value="UniProtKB-KW"/>
</dbReference>
<name>A0ABQ1MZ76_9BACT</name>
<sequence>MGGLKNYVLSIAGFDPSGGAGVLADVKTFESHSVTGMSVVTALTFQNDAEFEAVKWMKQEEILQQYDVLNRRFKFSVIKIGLIENLEVLGAIVTHLRASAPHCLIVWDPILKASAGFTFHENMDRFRLFQILKSITLVTPNTDEAKLLTGKENEMQAAEELVKYCAVLLKGGHSAEQLGTDYLFVQDKMERLTPFGLEVSPKHGSGCVLSSAIAAQLAKGENMLNACLQAKKYTEQFLSSNSTLIGTHYA</sequence>
<dbReference type="InterPro" id="IPR029056">
    <property type="entry name" value="Ribokinase-like"/>
</dbReference>
<evidence type="ECO:0000256" key="2">
    <source>
        <dbReference type="ARBA" id="ARBA00012135"/>
    </source>
</evidence>
<dbReference type="Pfam" id="PF08543">
    <property type="entry name" value="Phos_pyr_kin"/>
    <property type="match status" value="1"/>
</dbReference>
<dbReference type="InterPro" id="IPR013749">
    <property type="entry name" value="PM/HMP-P_kinase-1"/>
</dbReference>
<keyword evidence="4" id="KW-0418">Kinase</keyword>
<evidence type="ECO:0000313" key="5">
    <source>
        <dbReference type="Proteomes" id="UP000636010"/>
    </source>
</evidence>
<dbReference type="EMBL" id="BMEC01000012">
    <property type="protein sequence ID" value="GGC47129.1"/>
    <property type="molecule type" value="Genomic_DNA"/>
</dbReference>